<dbReference type="Proteomes" id="UP001632037">
    <property type="component" value="Unassembled WGS sequence"/>
</dbReference>
<feature type="coiled-coil region" evidence="1">
    <location>
        <begin position="63"/>
        <end position="102"/>
    </location>
</feature>
<proteinExistence type="predicted"/>
<keyword evidence="1" id="KW-0175">Coiled coil</keyword>
<evidence type="ECO:0008006" key="4">
    <source>
        <dbReference type="Google" id="ProtNLM"/>
    </source>
</evidence>
<evidence type="ECO:0000313" key="2">
    <source>
        <dbReference type="EMBL" id="KAL3663048.1"/>
    </source>
</evidence>
<comment type="caution">
    <text evidence="2">The sequence shown here is derived from an EMBL/GenBank/DDBJ whole genome shotgun (WGS) entry which is preliminary data.</text>
</comment>
<dbReference type="EMBL" id="JBIMZQ010000029">
    <property type="protein sequence ID" value="KAL3663048.1"/>
    <property type="molecule type" value="Genomic_DNA"/>
</dbReference>
<reference evidence="2 3" key="1">
    <citation type="submission" date="2024-09" db="EMBL/GenBank/DDBJ databases">
        <title>Genome sequencing and assembly of Phytophthora oleae, isolate VK10A, causative agent of rot of olive drupes.</title>
        <authorList>
            <person name="Conti Taguali S."/>
            <person name="Riolo M."/>
            <person name="La Spada F."/>
            <person name="Cacciola S.O."/>
            <person name="Dionisio G."/>
        </authorList>
    </citation>
    <scope>NUCLEOTIDE SEQUENCE [LARGE SCALE GENOMIC DNA]</scope>
    <source>
        <strain evidence="2 3">VK10A</strain>
    </source>
</reference>
<accession>A0ABD3F869</accession>
<dbReference type="AlphaFoldDB" id="A0ABD3F869"/>
<gene>
    <name evidence="2" type="ORF">V7S43_011988</name>
</gene>
<evidence type="ECO:0000313" key="3">
    <source>
        <dbReference type="Proteomes" id="UP001632037"/>
    </source>
</evidence>
<protein>
    <recommendedName>
        <fullName evidence="4">Dynein regulatory complex protein 1/2 N-terminal domain-containing protein</fullName>
    </recommendedName>
</protein>
<organism evidence="2 3">
    <name type="scientific">Phytophthora oleae</name>
    <dbReference type="NCBI Taxonomy" id="2107226"/>
    <lineage>
        <taxon>Eukaryota</taxon>
        <taxon>Sar</taxon>
        <taxon>Stramenopiles</taxon>
        <taxon>Oomycota</taxon>
        <taxon>Peronosporomycetes</taxon>
        <taxon>Peronosporales</taxon>
        <taxon>Peronosporaceae</taxon>
        <taxon>Phytophthora</taxon>
    </lineage>
</organism>
<evidence type="ECO:0000256" key="1">
    <source>
        <dbReference type="SAM" id="Coils"/>
    </source>
</evidence>
<keyword evidence="3" id="KW-1185">Reference proteome</keyword>
<sequence length="115" mass="13572">MQQPSHSQLRDQRMQYLENHATTLRVKITNAEDVNAKKKLKADKASDAAFKYWRAYLTVQGKAIDAAKELNDAESKRIGLEKEFLETQREFQELNQQKFEEERMAREREEIQTPD</sequence>
<name>A0ABD3F869_9STRA</name>